<protein>
    <submittedName>
        <fullName evidence="1">Uncharacterized protein</fullName>
    </submittedName>
</protein>
<reference evidence="1 2" key="1">
    <citation type="journal article" date="2023" name="Commun. Biol.">
        <title>Reorganization of the ancestral sex-determining regions during the evolution of trioecy in Pleodorina starrii.</title>
        <authorList>
            <person name="Takahashi K."/>
            <person name="Suzuki S."/>
            <person name="Kawai-Toyooka H."/>
            <person name="Yamamoto K."/>
            <person name="Hamaji T."/>
            <person name="Ootsuki R."/>
            <person name="Yamaguchi H."/>
            <person name="Kawachi M."/>
            <person name="Higashiyama T."/>
            <person name="Nozaki H."/>
        </authorList>
    </citation>
    <scope>NUCLEOTIDE SEQUENCE [LARGE SCALE GENOMIC DNA]</scope>
    <source>
        <strain evidence="1 2">NIES-4479</strain>
    </source>
</reference>
<accession>A0A9W6F1K1</accession>
<organism evidence="1 2">
    <name type="scientific">Pleodorina starrii</name>
    <dbReference type="NCBI Taxonomy" id="330485"/>
    <lineage>
        <taxon>Eukaryota</taxon>
        <taxon>Viridiplantae</taxon>
        <taxon>Chlorophyta</taxon>
        <taxon>core chlorophytes</taxon>
        <taxon>Chlorophyceae</taxon>
        <taxon>CS clade</taxon>
        <taxon>Chlamydomonadales</taxon>
        <taxon>Volvocaceae</taxon>
        <taxon>Pleodorina</taxon>
    </lineage>
</organism>
<evidence type="ECO:0000313" key="2">
    <source>
        <dbReference type="Proteomes" id="UP001165080"/>
    </source>
</evidence>
<evidence type="ECO:0000313" key="1">
    <source>
        <dbReference type="EMBL" id="GLC52410.1"/>
    </source>
</evidence>
<dbReference type="Proteomes" id="UP001165080">
    <property type="component" value="Unassembled WGS sequence"/>
</dbReference>
<dbReference type="EMBL" id="BRXU01000006">
    <property type="protein sequence ID" value="GLC52410.1"/>
    <property type="molecule type" value="Genomic_DNA"/>
</dbReference>
<dbReference type="AlphaFoldDB" id="A0A9W6F1K1"/>
<gene>
    <name evidence="1" type="primary">PLESTB001024</name>
    <name evidence="1" type="ORF">PLESTB_000626100</name>
</gene>
<proteinExistence type="predicted"/>
<comment type="caution">
    <text evidence="1">The sequence shown here is derived from an EMBL/GenBank/DDBJ whole genome shotgun (WGS) entry which is preliminary data.</text>
</comment>
<name>A0A9W6F1K1_9CHLO</name>
<keyword evidence="2" id="KW-1185">Reference proteome</keyword>
<sequence length="344" mass="36984">MFARLQQARAALQVNAARNNARQRCVRLEGEVVQQLLADFSKRPPAVGRVEYEAMGHKAFEAVVEENERLRGEPGSLMTSLLLQLPQARILDPDGRANACYLLSALMGVAAFGADLSENPDVGPERVQEVHELLLSSVHDHGQHVRDVCLRHIEGALTLLDGMKEALPEDLQEYKEQLLAGQAALLANKGVTADVAKFFIDSVLGGDLFSVLVLEEGRQAGPGLRATLLPASGRQEGLHESARHPPCFSIAGGEIVVLYWRAEHTYSVELNGCTIKVGYDASDHKVLPWNLGGQVLLDRPGTVAGGCQGPTAPSQSPSGVAGRTWAEMAAQANGTELGGKHWVE</sequence>